<accession>A0A838CWF3</accession>
<evidence type="ECO:0000313" key="2">
    <source>
        <dbReference type="Proteomes" id="UP000571017"/>
    </source>
</evidence>
<dbReference type="InterPro" id="IPR043749">
    <property type="entry name" value="DUF5694"/>
</dbReference>
<organism evidence="1 2">
    <name type="scientific">Halobacillus locisalis</name>
    <dbReference type="NCBI Taxonomy" id="220753"/>
    <lineage>
        <taxon>Bacteria</taxon>
        <taxon>Bacillati</taxon>
        <taxon>Bacillota</taxon>
        <taxon>Bacilli</taxon>
        <taxon>Bacillales</taxon>
        <taxon>Bacillaceae</taxon>
        <taxon>Halobacillus</taxon>
    </lineage>
</organism>
<proteinExistence type="predicted"/>
<evidence type="ECO:0000313" key="1">
    <source>
        <dbReference type="EMBL" id="MBA2176472.1"/>
    </source>
</evidence>
<sequence>MSKPEILLVGMFHMTVDPTSVNEEQEEIIRVSEKMKKFEPTKIAVEKSFYVEEEMNKRYQSFLKGDLQLAYDEVEQLGFRIAKAMDHPQLYSVDEIVDMSSPTLEQVFEWAKEHQPELFKNLVSSQQSLQQSITGRSISDKLTYINSAAYQDDLPRIYMKISRIGDRQHQVGVHWLKQWHQRDLAIAANISRIVKNGDRLLVLIGADHLHLLQQFLKDSQDYKLIYASEYF</sequence>
<keyword evidence="2" id="KW-1185">Reference proteome</keyword>
<evidence type="ECO:0008006" key="3">
    <source>
        <dbReference type="Google" id="ProtNLM"/>
    </source>
</evidence>
<dbReference type="Proteomes" id="UP000571017">
    <property type="component" value="Unassembled WGS sequence"/>
</dbReference>
<gene>
    <name evidence="1" type="ORF">H0266_16355</name>
</gene>
<dbReference type="Pfam" id="PF18950">
    <property type="entry name" value="DUF5694"/>
    <property type="match status" value="1"/>
</dbReference>
<name>A0A838CWF3_9BACI</name>
<dbReference type="RefSeq" id="WP_181473490.1">
    <property type="nucleotide sequence ID" value="NZ_JACEFG010000003.1"/>
</dbReference>
<protein>
    <recommendedName>
        <fullName evidence="3">TraB family protein</fullName>
    </recommendedName>
</protein>
<dbReference type="AlphaFoldDB" id="A0A838CWF3"/>
<comment type="caution">
    <text evidence="1">The sequence shown here is derived from an EMBL/GenBank/DDBJ whole genome shotgun (WGS) entry which is preliminary data.</text>
</comment>
<dbReference type="EMBL" id="JACEFG010000003">
    <property type="protein sequence ID" value="MBA2176472.1"/>
    <property type="molecule type" value="Genomic_DNA"/>
</dbReference>
<reference evidence="1 2" key="1">
    <citation type="journal article" date="2004" name="Extremophiles">
        <title>Halobacillus locisalis sp. nov., a halophilic bacterium isolated from a marine solar saltern of the Yellow Sea in Korea.</title>
        <authorList>
            <person name="Yoon J.H."/>
            <person name="Kang K.H."/>
            <person name="Oh T.K."/>
            <person name="Park Y.H."/>
        </authorList>
    </citation>
    <scope>NUCLEOTIDE SEQUENCE [LARGE SCALE GENOMIC DNA]</scope>
    <source>
        <strain evidence="1 2">KCTC 3788</strain>
    </source>
</reference>